<gene>
    <name evidence="2" type="ordered locus">DEHA2G08448g</name>
</gene>
<evidence type="ECO:0000259" key="1">
    <source>
        <dbReference type="Pfam" id="PF00561"/>
    </source>
</evidence>
<dbReference type="OMA" id="YGQYDFM"/>
<dbReference type="GeneID" id="2904798"/>
<dbReference type="Pfam" id="PF00561">
    <property type="entry name" value="Abhydrolase_1"/>
    <property type="match status" value="1"/>
</dbReference>
<dbReference type="GO" id="GO:0035965">
    <property type="term" value="P:cardiolipin acyl-chain remodeling"/>
    <property type="evidence" value="ECO:0007669"/>
    <property type="project" value="TreeGrafter"/>
</dbReference>
<accession>Q6BIQ7</accession>
<dbReference type="STRING" id="284592.Q6BIQ7"/>
<dbReference type="GO" id="GO:0055088">
    <property type="term" value="P:lipid homeostasis"/>
    <property type="evidence" value="ECO:0007669"/>
    <property type="project" value="TreeGrafter"/>
</dbReference>
<feature type="domain" description="AB hydrolase-1" evidence="1">
    <location>
        <begin position="106"/>
        <end position="273"/>
    </location>
</feature>
<sequence length="495" mass="57747">MMLSTKNLSKIHVNQIRFASFKVPKSYVPSKLNRHIPFKSALSIWYQSLKPGRLQTLQDELTELMLPTELNSHLVKENKKVRIDNDGNYLNELSFEINNNSDKPTKHVVFIHGYGASLGCFARNYQIINSLQDRRYNYKVHFLDNISFGLSSNPKITSSLINGRIPTCPSVKMYDPEPTTKENVYNKYYKLIESYEINKEEFQEYQDKFIPILNEMEKYYIEAIENWRIESKIDKIDYLVGHSFGGYWTSSYAVKYPQNLSNLILLSPVGVERHVHAVTNPIDEIKTQPIKPSVDPTSYHFLTRMPMLTGKHVINWYTVLPYLPKLLRWLGPWGVSRYYKERYGKLFKVNKVTSQLGGASEVFQHENDLIIGTNKECYLLFEYLYNSTTIGSQSDIYIKYLLTPCTVSKWPLYDKFTNFFKNSPTSEFRIHFVYGEYDFMNSEAGLKLAEKINHLSESPIADFHKIPQGGHNMYLDNPFDTNKMLHNIIQKQDDL</sequence>
<dbReference type="Gene3D" id="3.40.50.1820">
    <property type="entry name" value="alpha/beta hydrolase"/>
    <property type="match status" value="1"/>
</dbReference>
<dbReference type="GO" id="GO:0042171">
    <property type="term" value="F:lysophosphatidic acid acyltransferase activity"/>
    <property type="evidence" value="ECO:0007669"/>
    <property type="project" value="TreeGrafter"/>
</dbReference>
<dbReference type="PANTHER" id="PTHR42886:SF23">
    <property type="entry name" value="1-ACYLGLYCEROL-3-PHOSPHATE O-ACYLTRANSFERASE ICT1-RELATED"/>
    <property type="match status" value="1"/>
</dbReference>
<dbReference type="AlphaFoldDB" id="Q6BIQ7"/>
<dbReference type="PANTHER" id="PTHR42886">
    <property type="entry name" value="RE40534P-RELATED"/>
    <property type="match status" value="1"/>
</dbReference>
<name>Q6BIQ7_DEBHA</name>
<dbReference type="eggNOG" id="KOG4409">
    <property type="taxonomic scope" value="Eukaryota"/>
</dbReference>
<dbReference type="InterPro" id="IPR000073">
    <property type="entry name" value="AB_hydrolase_1"/>
</dbReference>
<dbReference type="InterPro" id="IPR029058">
    <property type="entry name" value="AB_hydrolase_fold"/>
</dbReference>
<keyword evidence="3" id="KW-1185">Reference proteome</keyword>
<proteinExistence type="predicted"/>
<dbReference type="Proteomes" id="UP000000599">
    <property type="component" value="Chromosome G"/>
</dbReference>
<dbReference type="InParanoid" id="Q6BIQ7"/>
<dbReference type="FunCoup" id="Q6BIQ7">
    <property type="interactions" value="334"/>
</dbReference>
<dbReference type="SUPFAM" id="SSF53474">
    <property type="entry name" value="alpha/beta-Hydrolases"/>
    <property type="match status" value="1"/>
</dbReference>
<protein>
    <submittedName>
        <fullName evidence="2">DEHA2G08448p</fullName>
    </submittedName>
</protein>
<evidence type="ECO:0000313" key="2">
    <source>
        <dbReference type="EMBL" id="CAG90377.2"/>
    </source>
</evidence>
<dbReference type="VEuPathDB" id="FungiDB:DEHA2G08448g"/>
<dbReference type="EMBL" id="CR382139">
    <property type="protein sequence ID" value="CAG90377.2"/>
    <property type="molecule type" value="Genomic_DNA"/>
</dbReference>
<evidence type="ECO:0000313" key="3">
    <source>
        <dbReference type="Proteomes" id="UP000000599"/>
    </source>
</evidence>
<dbReference type="GO" id="GO:0006654">
    <property type="term" value="P:phosphatidic acid biosynthetic process"/>
    <property type="evidence" value="ECO:0007669"/>
    <property type="project" value="TreeGrafter"/>
</dbReference>
<dbReference type="RefSeq" id="XP_461914.2">
    <property type="nucleotide sequence ID" value="XM_461914.2"/>
</dbReference>
<dbReference type="OrthoDB" id="7457040at2759"/>
<dbReference type="HOGENOM" id="CLU_017361_1_0_1"/>
<organism evidence="2 3">
    <name type="scientific">Debaryomyces hansenii (strain ATCC 36239 / CBS 767 / BCRC 21394 / JCM 1990 / NBRC 0083 / IGC 2968)</name>
    <name type="common">Yeast</name>
    <name type="synonym">Torulaspora hansenii</name>
    <dbReference type="NCBI Taxonomy" id="284592"/>
    <lineage>
        <taxon>Eukaryota</taxon>
        <taxon>Fungi</taxon>
        <taxon>Dikarya</taxon>
        <taxon>Ascomycota</taxon>
        <taxon>Saccharomycotina</taxon>
        <taxon>Pichiomycetes</taxon>
        <taxon>Debaryomycetaceae</taxon>
        <taxon>Debaryomyces</taxon>
    </lineage>
</organism>
<dbReference type="GO" id="GO:0004623">
    <property type="term" value="F:phospholipase A2 activity"/>
    <property type="evidence" value="ECO:0007669"/>
    <property type="project" value="TreeGrafter"/>
</dbReference>
<dbReference type="GO" id="GO:0005743">
    <property type="term" value="C:mitochondrial inner membrane"/>
    <property type="evidence" value="ECO:0007669"/>
    <property type="project" value="TreeGrafter"/>
</dbReference>
<reference evidence="2 3" key="1">
    <citation type="journal article" date="2004" name="Nature">
        <title>Genome evolution in yeasts.</title>
        <authorList>
            <consortium name="Genolevures"/>
            <person name="Dujon B."/>
            <person name="Sherman D."/>
            <person name="Fischer G."/>
            <person name="Durrens P."/>
            <person name="Casaregola S."/>
            <person name="Lafontaine I."/>
            <person name="de Montigny J."/>
            <person name="Marck C."/>
            <person name="Neuveglise C."/>
            <person name="Talla E."/>
            <person name="Goffard N."/>
            <person name="Frangeul L."/>
            <person name="Aigle M."/>
            <person name="Anthouard V."/>
            <person name="Babour A."/>
            <person name="Barbe V."/>
            <person name="Barnay S."/>
            <person name="Blanchin S."/>
            <person name="Beckerich J.M."/>
            <person name="Beyne E."/>
            <person name="Bleykasten C."/>
            <person name="Boisrame A."/>
            <person name="Boyer J."/>
            <person name="Cattolico L."/>
            <person name="Confanioleri F."/>
            <person name="de Daruvar A."/>
            <person name="Despons L."/>
            <person name="Fabre E."/>
            <person name="Fairhead C."/>
            <person name="Ferry-Dumazet H."/>
            <person name="Groppi A."/>
            <person name="Hantraye F."/>
            <person name="Hennequin C."/>
            <person name="Jauniaux N."/>
            <person name="Joyet P."/>
            <person name="Kachouri R."/>
            <person name="Kerrest A."/>
            <person name="Koszul R."/>
            <person name="Lemaire M."/>
            <person name="Lesur I."/>
            <person name="Ma L."/>
            <person name="Muller H."/>
            <person name="Nicaud J.M."/>
            <person name="Nikolski M."/>
            <person name="Oztas S."/>
            <person name="Ozier-Kalogeropoulos O."/>
            <person name="Pellenz S."/>
            <person name="Potier S."/>
            <person name="Richard G.F."/>
            <person name="Straub M.L."/>
            <person name="Suleau A."/>
            <person name="Swennene D."/>
            <person name="Tekaia F."/>
            <person name="Wesolowski-Louvel M."/>
            <person name="Westhof E."/>
            <person name="Wirth B."/>
            <person name="Zeniou-Meyer M."/>
            <person name="Zivanovic I."/>
            <person name="Bolotin-Fukuhara M."/>
            <person name="Thierry A."/>
            <person name="Bouchier C."/>
            <person name="Caudron B."/>
            <person name="Scarpelli C."/>
            <person name="Gaillardin C."/>
            <person name="Weissenbach J."/>
            <person name="Wincker P."/>
            <person name="Souciet J.L."/>
        </authorList>
    </citation>
    <scope>NUCLEOTIDE SEQUENCE [LARGE SCALE GENOMIC DNA]</scope>
    <source>
        <strain evidence="3">ATCC 36239 / CBS 767 / BCRC 21394 / JCM 1990 / NBRC 0083 / IGC 2968</strain>
    </source>
</reference>
<dbReference type="ESTHER" id="debha-q6biq7">
    <property type="family name" value="CGI-58_ABHD5_ABHD4"/>
</dbReference>
<dbReference type="KEGG" id="dha:DEHA2G08448g"/>